<protein>
    <recommendedName>
        <fullName evidence="3">DUF2795 domain-containing protein</fullName>
    </recommendedName>
</protein>
<organism evidence="1 2">
    <name type="scientific">Phytohabitans flavus</name>
    <dbReference type="NCBI Taxonomy" id="1076124"/>
    <lineage>
        <taxon>Bacteria</taxon>
        <taxon>Bacillati</taxon>
        <taxon>Actinomycetota</taxon>
        <taxon>Actinomycetes</taxon>
        <taxon>Micromonosporales</taxon>
        <taxon>Micromonosporaceae</taxon>
    </lineage>
</organism>
<dbReference type="Proteomes" id="UP000502508">
    <property type="component" value="Chromosome"/>
</dbReference>
<accession>A0A6F8XMH9</accession>
<sequence length="67" mass="7705">MDMQMMQQQMQQQLEGMSFPASKQDLMNSAMQHGASNDQMDMIKKMPMDNFNSMDDVMSAAKSMMKM</sequence>
<reference evidence="1 2" key="1">
    <citation type="submission" date="2020-03" db="EMBL/GenBank/DDBJ databases">
        <title>Whole genome shotgun sequence of Phytohabitans flavus NBRC 107702.</title>
        <authorList>
            <person name="Komaki H."/>
            <person name="Tamura T."/>
        </authorList>
    </citation>
    <scope>NUCLEOTIDE SEQUENCE [LARGE SCALE GENOMIC DNA]</scope>
    <source>
        <strain evidence="1 2">NBRC 107702</strain>
    </source>
</reference>
<gene>
    <name evidence="1" type="ORF">Pflav_014300</name>
</gene>
<reference evidence="1 2" key="2">
    <citation type="submission" date="2020-03" db="EMBL/GenBank/DDBJ databases">
        <authorList>
            <person name="Ichikawa N."/>
            <person name="Kimura A."/>
            <person name="Kitahashi Y."/>
            <person name="Uohara A."/>
        </authorList>
    </citation>
    <scope>NUCLEOTIDE SEQUENCE [LARGE SCALE GENOMIC DNA]</scope>
    <source>
        <strain evidence="1 2">NBRC 107702</strain>
    </source>
</reference>
<dbReference type="InterPro" id="IPR021527">
    <property type="entry name" value="DUF2795"/>
</dbReference>
<name>A0A6F8XMH9_9ACTN</name>
<evidence type="ECO:0000313" key="2">
    <source>
        <dbReference type="Proteomes" id="UP000502508"/>
    </source>
</evidence>
<evidence type="ECO:0008006" key="3">
    <source>
        <dbReference type="Google" id="ProtNLM"/>
    </source>
</evidence>
<dbReference type="KEGG" id="pfla:Pflav_014300"/>
<keyword evidence="2" id="KW-1185">Reference proteome</keyword>
<dbReference type="EMBL" id="AP022870">
    <property type="protein sequence ID" value="BCB75020.1"/>
    <property type="molecule type" value="Genomic_DNA"/>
</dbReference>
<dbReference type="Pfam" id="PF11387">
    <property type="entry name" value="DUF2795"/>
    <property type="match status" value="1"/>
</dbReference>
<evidence type="ECO:0000313" key="1">
    <source>
        <dbReference type="EMBL" id="BCB75020.1"/>
    </source>
</evidence>
<proteinExistence type="predicted"/>
<dbReference type="AlphaFoldDB" id="A0A6F8XMH9"/>